<reference evidence="2" key="1">
    <citation type="journal article" date="2014" name="Int. J. Syst. Evol. Microbiol.">
        <title>Complete genome sequence of Corynebacterium casei LMG S-19264T (=DSM 44701T), isolated from a smear-ripened cheese.</title>
        <authorList>
            <consortium name="US DOE Joint Genome Institute (JGI-PGF)"/>
            <person name="Walter F."/>
            <person name="Albersmeier A."/>
            <person name="Kalinowski J."/>
            <person name="Ruckert C."/>
        </authorList>
    </citation>
    <scope>NUCLEOTIDE SEQUENCE</scope>
    <source>
        <strain evidence="2">JCM 19831</strain>
    </source>
</reference>
<sequence>MPEFLPGLRLCGIFYEEAVRPLLDAAYPGLPHAAARIGAGSEVLGYDGPRSTDHDWGPRLTLFLDPADTHHGPGIDALLRDRLPKAVRGWPTNFEPPGERVRVMTPTGGPVHHRVDVTTVTAFSAAQLGVPGGPRTAVEWLGTPAQLLLETTAGAVYHDGPGDLTALRERLAWYPDDVWRYLLAAQWTLIAQEEAFVGRAAEAGDPIGRQVLAARLTRALMRLGLLLHRRYPPYSKWLGTAWTGLGLAWPVGPPAGDPDRLADAYEAAGRAQNALPLAGPVDATRRGYHDRPYEVIDAGRFAAALAARITDPALAGLPLIGGIDQYADSTDVLTRPALCQTIMAAAYSALRGADPDGRPGGIA</sequence>
<proteinExistence type="predicted"/>
<reference evidence="2" key="2">
    <citation type="submission" date="2020-09" db="EMBL/GenBank/DDBJ databases">
        <authorList>
            <person name="Sun Q."/>
            <person name="Ohkuma M."/>
        </authorList>
    </citation>
    <scope>NUCLEOTIDE SEQUENCE</scope>
    <source>
        <strain evidence="2">JCM 19831</strain>
    </source>
</reference>
<dbReference type="RefSeq" id="WP_190257351.1">
    <property type="nucleotide sequence ID" value="NZ_BMPI01000095.1"/>
</dbReference>
<accession>A0A917X750</accession>
<evidence type="ECO:0000313" key="2">
    <source>
        <dbReference type="EMBL" id="GGM84263.1"/>
    </source>
</evidence>
<keyword evidence="3" id="KW-1185">Reference proteome</keyword>
<evidence type="ECO:0000259" key="1">
    <source>
        <dbReference type="Pfam" id="PF13228"/>
    </source>
</evidence>
<dbReference type="AlphaFoldDB" id="A0A917X750"/>
<organism evidence="2 3">
    <name type="scientific">Dactylosporangium sucinum</name>
    <dbReference type="NCBI Taxonomy" id="1424081"/>
    <lineage>
        <taxon>Bacteria</taxon>
        <taxon>Bacillati</taxon>
        <taxon>Actinomycetota</taxon>
        <taxon>Actinomycetes</taxon>
        <taxon>Micromonosporales</taxon>
        <taxon>Micromonosporaceae</taxon>
        <taxon>Dactylosporangium</taxon>
    </lineage>
</organism>
<dbReference type="InterPro" id="IPR025117">
    <property type="entry name" value="DUF4037"/>
</dbReference>
<comment type="caution">
    <text evidence="2">The sequence shown here is derived from an EMBL/GenBank/DDBJ whole genome shotgun (WGS) entry which is preliminary data.</text>
</comment>
<dbReference type="Pfam" id="PF13228">
    <property type="entry name" value="DUF4037"/>
    <property type="match status" value="1"/>
</dbReference>
<name>A0A917X750_9ACTN</name>
<protein>
    <recommendedName>
        <fullName evidence="1">DUF4037 domain-containing protein</fullName>
    </recommendedName>
</protein>
<feature type="domain" description="DUF4037" evidence="1">
    <location>
        <begin position="140"/>
        <end position="238"/>
    </location>
</feature>
<evidence type="ECO:0000313" key="3">
    <source>
        <dbReference type="Proteomes" id="UP000642070"/>
    </source>
</evidence>
<dbReference type="Proteomes" id="UP000642070">
    <property type="component" value="Unassembled WGS sequence"/>
</dbReference>
<dbReference type="EMBL" id="BMPI01000095">
    <property type="protein sequence ID" value="GGM84263.1"/>
    <property type="molecule type" value="Genomic_DNA"/>
</dbReference>
<gene>
    <name evidence="2" type="ORF">GCM10007977_102190</name>
</gene>